<proteinExistence type="predicted"/>
<dbReference type="Proteomes" id="UP000241818">
    <property type="component" value="Unassembled WGS sequence"/>
</dbReference>
<accession>A0A2T3APP5</accession>
<keyword evidence="2" id="KW-1185">Reference proteome</keyword>
<sequence>MTTCATCTRPLTFPPTIHYLLTTYPTITPLYSIHRSLRRCQHCDLVLTYKQAIEAELPPPSYTNPVKEIERSIELAQELILEGVQAEALQNTLPRMRERLAQKTKERDEEVRRAWEWFWGIWGKVE</sequence>
<dbReference type="RefSeq" id="XP_024716637.1">
    <property type="nucleotide sequence ID" value="XM_024866047.1"/>
</dbReference>
<dbReference type="GeneID" id="36574128"/>
<protein>
    <submittedName>
        <fullName evidence="1">Uncharacterized protein</fullName>
    </submittedName>
</protein>
<evidence type="ECO:0000313" key="1">
    <source>
        <dbReference type="EMBL" id="PSS06981.1"/>
    </source>
</evidence>
<organism evidence="1 2">
    <name type="scientific">Amorphotheca resinae ATCC 22711</name>
    <dbReference type="NCBI Taxonomy" id="857342"/>
    <lineage>
        <taxon>Eukaryota</taxon>
        <taxon>Fungi</taxon>
        <taxon>Dikarya</taxon>
        <taxon>Ascomycota</taxon>
        <taxon>Pezizomycotina</taxon>
        <taxon>Leotiomycetes</taxon>
        <taxon>Helotiales</taxon>
        <taxon>Amorphothecaceae</taxon>
        <taxon>Amorphotheca</taxon>
    </lineage>
</organism>
<dbReference type="OrthoDB" id="3562136at2759"/>
<evidence type="ECO:0000313" key="2">
    <source>
        <dbReference type="Proteomes" id="UP000241818"/>
    </source>
</evidence>
<dbReference type="InParanoid" id="A0A2T3APP5"/>
<gene>
    <name evidence="1" type="ORF">M430DRAFT_31589</name>
</gene>
<dbReference type="AlphaFoldDB" id="A0A2T3APP5"/>
<name>A0A2T3APP5_AMORE</name>
<dbReference type="EMBL" id="KZ679019">
    <property type="protein sequence ID" value="PSS06981.1"/>
    <property type="molecule type" value="Genomic_DNA"/>
</dbReference>
<reference evidence="1 2" key="1">
    <citation type="journal article" date="2018" name="New Phytol.">
        <title>Comparative genomics and transcriptomics depict ericoid mycorrhizal fungi as versatile saprotrophs and plant mutualists.</title>
        <authorList>
            <person name="Martino E."/>
            <person name="Morin E."/>
            <person name="Grelet G.A."/>
            <person name="Kuo A."/>
            <person name="Kohler A."/>
            <person name="Daghino S."/>
            <person name="Barry K.W."/>
            <person name="Cichocki N."/>
            <person name="Clum A."/>
            <person name="Dockter R.B."/>
            <person name="Hainaut M."/>
            <person name="Kuo R.C."/>
            <person name="LaButti K."/>
            <person name="Lindahl B.D."/>
            <person name="Lindquist E.A."/>
            <person name="Lipzen A."/>
            <person name="Khouja H.R."/>
            <person name="Magnuson J."/>
            <person name="Murat C."/>
            <person name="Ohm R.A."/>
            <person name="Singer S.W."/>
            <person name="Spatafora J.W."/>
            <person name="Wang M."/>
            <person name="Veneault-Fourrey C."/>
            <person name="Henrissat B."/>
            <person name="Grigoriev I.V."/>
            <person name="Martin F.M."/>
            <person name="Perotto S."/>
        </authorList>
    </citation>
    <scope>NUCLEOTIDE SEQUENCE [LARGE SCALE GENOMIC DNA]</scope>
    <source>
        <strain evidence="1 2">ATCC 22711</strain>
    </source>
</reference>